<dbReference type="PROSITE" id="PS51406">
    <property type="entry name" value="FIBRINOGEN_C_2"/>
    <property type="match status" value="1"/>
</dbReference>
<dbReference type="InterPro" id="IPR020837">
    <property type="entry name" value="Fibrinogen_CS"/>
</dbReference>
<protein>
    <recommendedName>
        <fullName evidence="2">Fibrinogen C-terminal domain-containing protein</fullName>
    </recommendedName>
</protein>
<gene>
    <name evidence="3" type="ORF">V5799_029081</name>
</gene>
<sequence length="254" mass="28711">MPRVSSVRSHFARADILHPRNCADLLDAGQRTSGIYTVFHKTAGRTGQNVYCDMETDGGGWTVIQKRGQYGNNAFYFYRNWTEYANGFGDPAKEYWIGNNALHTMTDGDLITSLRIFLGNTSVTGSFVEYESFKVEDEQNHFKIHLGQLLGPKGWDAMSSSNSSKFSTFDIDLDMSRDHCAAKYKGGWWYSNCYEANLNGLNLNGHYLVNSGGIEWLVPRTTEPGAHYSYPWVRMMIRPAGFVKNRPLSLKTVI</sequence>
<dbReference type="InterPro" id="IPR014716">
    <property type="entry name" value="Fibrinogen_a/b/g_C_1"/>
</dbReference>
<dbReference type="Pfam" id="PF00147">
    <property type="entry name" value="Fibrinogen_C"/>
    <property type="match status" value="1"/>
</dbReference>
<keyword evidence="1" id="KW-1015">Disulfide bond</keyword>
<dbReference type="CDD" id="cd00087">
    <property type="entry name" value="FReD"/>
    <property type="match status" value="1"/>
</dbReference>
<dbReference type="Proteomes" id="UP001321473">
    <property type="component" value="Unassembled WGS sequence"/>
</dbReference>
<dbReference type="AlphaFoldDB" id="A0AAQ4ES07"/>
<dbReference type="PANTHER" id="PTHR19143:SF458">
    <property type="entry name" value="FIBRINOGEN C-TERMINAL DOMAIN-CONTAINING PROTEIN-RELATED"/>
    <property type="match status" value="1"/>
</dbReference>
<organism evidence="3 4">
    <name type="scientific">Amblyomma americanum</name>
    <name type="common">Lone star tick</name>
    <dbReference type="NCBI Taxonomy" id="6943"/>
    <lineage>
        <taxon>Eukaryota</taxon>
        <taxon>Metazoa</taxon>
        <taxon>Ecdysozoa</taxon>
        <taxon>Arthropoda</taxon>
        <taxon>Chelicerata</taxon>
        <taxon>Arachnida</taxon>
        <taxon>Acari</taxon>
        <taxon>Parasitiformes</taxon>
        <taxon>Ixodida</taxon>
        <taxon>Ixodoidea</taxon>
        <taxon>Ixodidae</taxon>
        <taxon>Amblyomminae</taxon>
        <taxon>Amblyomma</taxon>
    </lineage>
</organism>
<dbReference type="Gene3D" id="3.90.215.10">
    <property type="entry name" value="Gamma Fibrinogen, chain A, domain 1"/>
    <property type="match status" value="1"/>
</dbReference>
<dbReference type="GO" id="GO:0005615">
    <property type="term" value="C:extracellular space"/>
    <property type="evidence" value="ECO:0007669"/>
    <property type="project" value="TreeGrafter"/>
</dbReference>
<evidence type="ECO:0000313" key="3">
    <source>
        <dbReference type="EMBL" id="KAK8777574.1"/>
    </source>
</evidence>
<dbReference type="NCBIfam" id="NF040941">
    <property type="entry name" value="GGGWT_bact"/>
    <property type="match status" value="1"/>
</dbReference>
<name>A0AAQ4ES07_AMBAM</name>
<dbReference type="SUPFAM" id="SSF56496">
    <property type="entry name" value="Fibrinogen C-terminal domain-like"/>
    <property type="match status" value="1"/>
</dbReference>
<feature type="domain" description="Fibrinogen C-terminal" evidence="2">
    <location>
        <begin position="13"/>
        <end position="241"/>
    </location>
</feature>
<dbReference type="InterPro" id="IPR036056">
    <property type="entry name" value="Fibrinogen-like_C"/>
</dbReference>
<evidence type="ECO:0000256" key="1">
    <source>
        <dbReference type="ARBA" id="ARBA00023157"/>
    </source>
</evidence>
<accession>A0AAQ4ES07</accession>
<dbReference type="EMBL" id="JARKHS020011693">
    <property type="protein sequence ID" value="KAK8777574.1"/>
    <property type="molecule type" value="Genomic_DNA"/>
</dbReference>
<dbReference type="SMART" id="SM00186">
    <property type="entry name" value="FBG"/>
    <property type="match status" value="1"/>
</dbReference>
<proteinExistence type="predicted"/>
<dbReference type="PANTHER" id="PTHR19143">
    <property type="entry name" value="FIBRINOGEN/TENASCIN/ANGIOPOEITIN"/>
    <property type="match status" value="1"/>
</dbReference>
<keyword evidence="4" id="KW-1185">Reference proteome</keyword>
<comment type="caution">
    <text evidence="3">The sequence shown here is derived from an EMBL/GenBank/DDBJ whole genome shotgun (WGS) entry which is preliminary data.</text>
</comment>
<dbReference type="InterPro" id="IPR050373">
    <property type="entry name" value="Fibrinogen_C-term_domain"/>
</dbReference>
<dbReference type="PROSITE" id="PS00514">
    <property type="entry name" value="FIBRINOGEN_C_1"/>
    <property type="match status" value="1"/>
</dbReference>
<reference evidence="3 4" key="1">
    <citation type="journal article" date="2023" name="Arcadia Sci">
        <title>De novo assembly of a long-read Amblyomma americanum tick genome.</title>
        <authorList>
            <person name="Chou S."/>
            <person name="Poskanzer K.E."/>
            <person name="Rollins M."/>
            <person name="Thuy-Boun P.S."/>
        </authorList>
    </citation>
    <scope>NUCLEOTIDE SEQUENCE [LARGE SCALE GENOMIC DNA]</scope>
    <source>
        <strain evidence="3">F_SG_1</strain>
        <tissue evidence="3">Salivary glands</tissue>
    </source>
</reference>
<evidence type="ECO:0000259" key="2">
    <source>
        <dbReference type="PROSITE" id="PS51406"/>
    </source>
</evidence>
<dbReference type="InterPro" id="IPR002181">
    <property type="entry name" value="Fibrinogen_a/b/g_C_dom"/>
</dbReference>
<evidence type="ECO:0000313" key="4">
    <source>
        <dbReference type="Proteomes" id="UP001321473"/>
    </source>
</evidence>